<organism evidence="1">
    <name type="scientific">uncultured Caudovirales phage</name>
    <dbReference type="NCBI Taxonomy" id="2100421"/>
    <lineage>
        <taxon>Viruses</taxon>
        <taxon>Duplodnaviria</taxon>
        <taxon>Heunggongvirae</taxon>
        <taxon>Uroviricota</taxon>
        <taxon>Caudoviricetes</taxon>
        <taxon>Peduoviridae</taxon>
        <taxon>Maltschvirus</taxon>
        <taxon>Maltschvirus maltsch</taxon>
    </lineage>
</organism>
<dbReference type="EMBL" id="LR798305">
    <property type="protein sequence ID" value="CAB5223028.1"/>
    <property type="molecule type" value="Genomic_DNA"/>
</dbReference>
<accession>A0A6J7X1P4</accession>
<name>A0A6J7X1P4_9CAUD</name>
<evidence type="ECO:0000313" key="1">
    <source>
        <dbReference type="EMBL" id="CAB5223028.1"/>
    </source>
</evidence>
<reference evidence="1" key="1">
    <citation type="submission" date="2020-05" db="EMBL/GenBank/DDBJ databases">
        <authorList>
            <person name="Chiriac C."/>
            <person name="Salcher M."/>
            <person name="Ghai R."/>
            <person name="Kavagutti S V."/>
        </authorList>
    </citation>
    <scope>NUCLEOTIDE SEQUENCE</scope>
</reference>
<protein>
    <submittedName>
        <fullName evidence="1">Uncharacterized protein</fullName>
    </submittedName>
</protein>
<sequence length="111" mass="11887">MRPISVAANLTANSNTTLYTVPTGYYAKVVLLRAANASASTKHITFDWVDTSASTTYSVIYQSAIASKTVQDWGGTSYFVMEEGDILKSTSESASTYAVVATIEEIGLTRS</sequence>
<gene>
    <name evidence="1" type="ORF">UFOVP376_43</name>
</gene>
<proteinExistence type="predicted"/>